<dbReference type="SUPFAM" id="SSF51735">
    <property type="entry name" value="NAD(P)-binding Rossmann-fold domains"/>
    <property type="match status" value="1"/>
</dbReference>
<gene>
    <name evidence="2" type="ORF">NE663_10240</name>
</gene>
<dbReference type="RefSeq" id="WP_256198323.1">
    <property type="nucleotide sequence ID" value="NZ_JANGCH010000021.1"/>
</dbReference>
<accession>A0ABT1SN21</accession>
<proteinExistence type="predicted"/>
<name>A0ABT1SN21_9FIRM</name>
<evidence type="ECO:0000259" key="1">
    <source>
        <dbReference type="Pfam" id="PF01370"/>
    </source>
</evidence>
<feature type="domain" description="NAD-dependent epimerase/dehydratase" evidence="1">
    <location>
        <begin position="5"/>
        <end position="172"/>
    </location>
</feature>
<comment type="caution">
    <text evidence="2">The sequence shown here is derived from an EMBL/GenBank/DDBJ whole genome shotgun (WGS) entry which is preliminary data.</text>
</comment>
<dbReference type="EMBL" id="JANGCH010000021">
    <property type="protein sequence ID" value="MCQ5122630.1"/>
    <property type="molecule type" value="Genomic_DNA"/>
</dbReference>
<dbReference type="PANTHER" id="PTHR43245:SF58">
    <property type="entry name" value="BLL5923 PROTEIN"/>
    <property type="match status" value="1"/>
</dbReference>
<keyword evidence="3" id="KW-1185">Reference proteome</keyword>
<dbReference type="InterPro" id="IPR001509">
    <property type="entry name" value="Epimerase_deHydtase"/>
</dbReference>
<dbReference type="Pfam" id="PF01370">
    <property type="entry name" value="Epimerase"/>
    <property type="match status" value="1"/>
</dbReference>
<dbReference type="InterPro" id="IPR036291">
    <property type="entry name" value="NAD(P)-bd_dom_sf"/>
</dbReference>
<dbReference type="Proteomes" id="UP001524435">
    <property type="component" value="Unassembled WGS sequence"/>
</dbReference>
<organism evidence="2 3">
    <name type="scientific">Massilicoli timonensis</name>
    <dbReference type="NCBI Taxonomy" id="2015901"/>
    <lineage>
        <taxon>Bacteria</taxon>
        <taxon>Bacillati</taxon>
        <taxon>Bacillota</taxon>
        <taxon>Erysipelotrichia</taxon>
        <taxon>Erysipelotrichales</taxon>
        <taxon>Erysipelotrichaceae</taxon>
        <taxon>Massilicoli</taxon>
    </lineage>
</organism>
<sequence length="261" mass="30485">MKRILITGKGSYIGTSFRKYLEKYPQEYQVRELDMMGEGWREHDFSQYDVVYHVAGIAHIKEKKENEALYYKVNRDLVLEVAKKAKEAGVKQFVFMSSMSVYGLNHSKLPITRESECHPNTYYGKSKLEAEKLIQNLEYSEFKVCILRPPMVYGKDAPGNLNKLFKAVRSVHVFPTIRNKRSSITVEKLVKEVKRYVDEEARGIYYPQNDEYMCTYEIVKEKMEEEGVCVVYTSFFNPLIRLLIGRVGLITKCFGDLVYEK</sequence>
<protein>
    <submittedName>
        <fullName evidence="2">NAD-dependent epimerase/dehydratase family protein</fullName>
    </submittedName>
</protein>
<dbReference type="InterPro" id="IPR050177">
    <property type="entry name" value="Lipid_A_modif_metabolic_enz"/>
</dbReference>
<dbReference type="PANTHER" id="PTHR43245">
    <property type="entry name" value="BIFUNCTIONAL POLYMYXIN RESISTANCE PROTEIN ARNA"/>
    <property type="match status" value="1"/>
</dbReference>
<evidence type="ECO:0000313" key="3">
    <source>
        <dbReference type="Proteomes" id="UP001524435"/>
    </source>
</evidence>
<reference evidence="2 3" key="1">
    <citation type="submission" date="2022-06" db="EMBL/GenBank/DDBJ databases">
        <title>Isolation of gut microbiota from human fecal samples.</title>
        <authorList>
            <person name="Pamer E.G."/>
            <person name="Barat B."/>
            <person name="Waligurski E."/>
            <person name="Medina S."/>
            <person name="Paddock L."/>
            <person name="Mostad J."/>
        </authorList>
    </citation>
    <scope>NUCLEOTIDE SEQUENCE [LARGE SCALE GENOMIC DNA]</scope>
    <source>
        <strain evidence="2 3">DFI.6.1</strain>
    </source>
</reference>
<evidence type="ECO:0000313" key="2">
    <source>
        <dbReference type="EMBL" id="MCQ5122630.1"/>
    </source>
</evidence>
<dbReference type="Gene3D" id="3.40.50.720">
    <property type="entry name" value="NAD(P)-binding Rossmann-like Domain"/>
    <property type="match status" value="1"/>
</dbReference>